<name>A0A8E2JA58_9PEZI</name>
<organism evidence="1 2">
    <name type="scientific">Lepidopterella palustris CBS 459.81</name>
    <dbReference type="NCBI Taxonomy" id="1314670"/>
    <lineage>
        <taxon>Eukaryota</taxon>
        <taxon>Fungi</taxon>
        <taxon>Dikarya</taxon>
        <taxon>Ascomycota</taxon>
        <taxon>Pezizomycotina</taxon>
        <taxon>Dothideomycetes</taxon>
        <taxon>Pleosporomycetidae</taxon>
        <taxon>Mytilinidiales</taxon>
        <taxon>Argynnaceae</taxon>
        <taxon>Lepidopterella</taxon>
    </lineage>
</organism>
<evidence type="ECO:0000313" key="2">
    <source>
        <dbReference type="Proteomes" id="UP000250266"/>
    </source>
</evidence>
<dbReference type="EMBL" id="KV745370">
    <property type="protein sequence ID" value="OCK75059.1"/>
    <property type="molecule type" value="Genomic_DNA"/>
</dbReference>
<proteinExistence type="predicted"/>
<reference evidence="1 2" key="1">
    <citation type="journal article" date="2016" name="Nat. Commun.">
        <title>Ectomycorrhizal ecology is imprinted in the genome of the dominant symbiotic fungus Cenococcum geophilum.</title>
        <authorList>
            <consortium name="DOE Joint Genome Institute"/>
            <person name="Peter M."/>
            <person name="Kohler A."/>
            <person name="Ohm R.A."/>
            <person name="Kuo A."/>
            <person name="Krutzmann J."/>
            <person name="Morin E."/>
            <person name="Arend M."/>
            <person name="Barry K.W."/>
            <person name="Binder M."/>
            <person name="Choi C."/>
            <person name="Clum A."/>
            <person name="Copeland A."/>
            <person name="Grisel N."/>
            <person name="Haridas S."/>
            <person name="Kipfer T."/>
            <person name="LaButti K."/>
            <person name="Lindquist E."/>
            <person name="Lipzen A."/>
            <person name="Maire R."/>
            <person name="Meier B."/>
            <person name="Mihaltcheva S."/>
            <person name="Molinier V."/>
            <person name="Murat C."/>
            <person name="Poggeler S."/>
            <person name="Quandt C.A."/>
            <person name="Sperisen C."/>
            <person name="Tritt A."/>
            <person name="Tisserant E."/>
            <person name="Crous P.W."/>
            <person name="Henrissat B."/>
            <person name="Nehls U."/>
            <person name="Egli S."/>
            <person name="Spatafora J.W."/>
            <person name="Grigoriev I.V."/>
            <person name="Martin F.M."/>
        </authorList>
    </citation>
    <scope>NUCLEOTIDE SEQUENCE [LARGE SCALE GENOMIC DNA]</scope>
    <source>
        <strain evidence="1 2">CBS 459.81</strain>
    </source>
</reference>
<gene>
    <name evidence="1" type="ORF">K432DRAFT_397589</name>
</gene>
<sequence length="315" mass="35694">MASTGIPTCDNADTPPSIWYTISSAPPANTPLSTSKFCLCPHCYNTLIAPHHRLLGNFLTVANQYENEKPAEGLICDFNTQNHLNKVYRQKLAEAVDKQKGWIFADYVRWLTSIPSCRNKTDGQTRQLKGGGTWWTNDKADFTVCEACYAEAVVGTRLQDTLHRTKLLESVETICALNGERSRARWMEACNSLQRPDLTSFVSFQHQRWAAWNEHGLARDRLREEVQVLALRQKYAQDMYTMCASTDAQLTAISMTNLNATTTTTWGNSTFGYGHHSVQGVQAQAHLREMNELGQQVALKAEEAQAEERRWKEWE</sequence>
<accession>A0A8E2JA58</accession>
<protein>
    <submittedName>
        <fullName evidence="1">Uncharacterized protein</fullName>
    </submittedName>
</protein>
<dbReference type="Proteomes" id="UP000250266">
    <property type="component" value="Unassembled WGS sequence"/>
</dbReference>
<keyword evidence="2" id="KW-1185">Reference proteome</keyword>
<evidence type="ECO:0000313" key="1">
    <source>
        <dbReference type="EMBL" id="OCK75059.1"/>
    </source>
</evidence>
<dbReference type="AlphaFoldDB" id="A0A8E2JA58"/>